<feature type="region of interest" description="Disordered" evidence="1">
    <location>
        <begin position="113"/>
        <end position="133"/>
    </location>
</feature>
<accession>A0A381TDA8</accession>
<organism evidence="2">
    <name type="scientific">marine metagenome</name>
    <dbReference type="NCBI Taxonomy" id="408172"/>
    <lineage>
        <taxon>unclassified sequences</taxon>
        <taxon>metagenomes</taxon>
        <taxon>ecological metagenomes</taxon>
    </lineage>
</organism>
<reference evidence="2" key="1">
    <citation type="submission" date="2018-05" db="EMBL/GenBank/DDBJ databases">
        <authorList>
            <person name="Lanie J.A."/>
            <person name="Ng W.-L."/>
            <person name="Kazmierczak K.M."/>
            <person name="Andrzejewski T.M."/>
            <person name="Davidsen T.M."/>
            <person name="Wayne K.J."/>
            <person name="Tettelin H."/>
            <person name="Glass J.I."/>
            <person name="Rusch D."/>
            <person name="Podicherti R."/>
            <person name="Tsui H.-C.T."/>
            <person name="Winkler M.E."/>
        </authorList>
    </citation>
    <scope>NUCLEOTIDE SEQUENCE</scope>
</reference>
<evidence type="ECO:0000256" key="1">
    <source>
        <dbReference type="SAM" id="MobiDB-lite"/>
    </source>
</evidence>
<gene>
    <name evidence="2" type="ORF">METZ01_LOCUS64767</name>
</gene>
<sequence>MSHFAKIDENNVVVQVLVVEQDFINTGRLGDPADWIQTSYNTYHGEHVLGGTPLRQNYAGVGYTYDAERDAFLPPKPFASWLLDESIHDWMPPMARPDDGKIYHWNEEIENWSETNEDSGIRPPEQWSRHPDY</sequence>
<evidence type="ECO:0000313" key="2">
    <source>
        <dbReference type="EMBL" id="SVA11913.1"/>
    </source>
</evidence>
<name>A0A381TDA8_9ZZZZ</name>
<proteinExistence type="predicted"/>
<protein>
    <submittedName>
        <fullName evidence="2">Uncharacterized protein</fullName>
    </submittedName>
</protein>
<dbReference type="EMBL" id="UINC01004116">
    <property type="protein sequence ID" value="SVA11913.1"/>
    <property type="molecule type" value="Genomic_DNA"/>
</dbReference>
<dbReference type="AlphaFoldDB" id="A0A381TDA8"/>